<dbReference type="GeneID" id="18923415"/>
<organism evidence="2">
    <name type="scientific">Melampsora larici-populina (strain 98AG31 / pathotype 3-4-7)</name>
    <name type="common">Poplar leaf rust fungus</name>
    <dbReference type="NCBI Taxonomy" id="747676"/>
    <lineage>
        <taxon>Eukaryota</taxon>
        <taxon>Fungi</taxon>
        <taxon>Dikarya</taxon>
        <taxon>Basidiomycota</taxon>
        <taxon>Pucciniomycotina</taxon>
        <taxon>Pucciniomycetes</taxon>
        <taxon>Pucciniales</taxon>
        <taxon>Melampsoraceae</taxon>
        <taxon>Melampsora</taxon>
    </lineage>
</organism>
<protein>
    <submittedName>
        <fullName evidence="1">Uncharacterized protein</fullName>
    </submittedName>
</protein>
<accession>F4RSC7</accession>
<evidence type="ECO:0000313" key="2">
    <source>
        <dbReference type="Proteomes" id="UP000001072"/>
    </source>
</evidence>
<reference evidence="2" key="1">
    <citation type="journal article" date="2011" name="Proc. Natl. Acad. Sci. U.S.A.">
        <title>Obligate biotrophy features unraveled by the genomic analysis of rust fungi.</title>
        <authorList>
            <person name="Duplessis S."/>
            <person name="Cuomo C.A."/>
            <person name="Lin Y.-C."/>
            <person name="Aerts A."/>
            <person name="Tisserant E."/>
            <person name="Veneault-Fourrey C."/>
            <person name="Joly D.L."/>
            <person name="Hacquard S."/>
            <person name="Amselem J."/>
            <person name="Cantarel B.L."/>
            <person name="Chiu R."/>
            <person name="Coutinho P.M."/>
            <person name="Feau N."/>
            <person name="Field M."/>
            <person name="Frey P."/>
            <person name="Gelhaye E."/>
            <person name="Goldberg J."/>
            <person name="Grabherr M.G."/>
            <person name="Kodira C.D."/>
            <person name="Kohler A."/>
            <person name="Kuees U."/>
            <person name="Lindquist E.A."/>
            <person name="Lucas S.M."/>
            <person name="Mago R."/>
            <person name="Mauceli E."/>
            <person name="Morin E."/>
            <person name="Murat C."/>
            <person name="Pangilinan J.L."/>
            <person name="Park R."/>
            <person name="Pearson M."/>
            <person name="Quesneville H."/>
            <person name="Rouhier N."/>
            <person name="Sakthikumar S."/>
            <person name="Salamov A.A."/>
            <person name="Schmutz J."/>
            <person name="Selles B."/>
            <person name="Shapiro H."/>
            <person name="Tanguay P."/>
            <person name="Tuskan G.A."/>
            <person name="Henrissat B."/>
            <person name="Van de Peer Y."/>
            <person name="Rouze P."/>
            <person name="Ellis J.G."/>
            <person name="Dodds P.N."/>
            <person name="Schein J.E."/>
            <person name="Zhong S."/>
            <person name="Hamelin R.C."/>
            <person name="Grigoriev I.V."/>
            <person name="Szabo L.J."/>
            <person name="Martin F."/>
        </authorList>
    </citation>
    <scope>NUCLEOTIDE SEQUENCE [LARGE SCALE GENOMIC DNA]</scope>
    <source>
        <strain evidence="2">98AG31 / pathotype 3-4-7</strain>
    </source>
</reference>
<dbReference type="HOGENOM" id="CLU_1001445_0_0_1"/>
<keyword evidence="2" id="KW-1185">Reference proteome</keyword>
<evidence type="ECO:0000313" key="1">
    <source>
        <dbReference type="EMBL" id="EGG04575.1"/>
    </source>
</evidence>
<gene>
    <name evidence="1" type="ORF">MELLADRAFT_108216</name>
</gene>
<dbReference type="RefSeq" id="XP_007412014.1">
    <property type="nucleotide sequence ID" value="XM_007411952.1"/>
</dbReference>
<sequence>MAPLFTNQGGWDSRNRVPYVPWLPCAQVSAFEMTKCIPSEFEVQRHCGTMKYREKGRPRAVSNRASRLFQMPVRQHDNPTALEKPQASLEVSAKMDHPDNQTEGSVKKQNKQVSDWLPDHNTPYCESVSDFLFRYRKNTIEAALGIPALALLPKATCCSDTEDDGNGGYVSIDLGWRSSKYKEFLHMIDEVSRQHGRNRGSGRMVARRLDSKRTFSGRINRKARACDGLPESCYSERHLSQLSMTGKYLWDKTNRIPTHLLDHYLLELQNLLKKRAYI</sequence>
<dbReference type="EMBL" id="GL883117">
    <property type="protein sequence ID" value="EGG04575.1"/>
    <property type="molecule type" value="Genomic_DNA"/>
</dbReference>
<dbReference type="InParanoid" id="F4RSC7"/>
<name>F4RSC7_MELLP</name>
<dbReference type="OrthoDB" id="3224221at2759"/>
<dbReference type="AlphaFoldDB" id="F4RSC7"/>
<dbReference type="KEGG" id="mlr:MELLADRAFT_108216"/>
<dbReference type="Proteomes" id="UP000001072">
    <property type="component" value="Unassembled WGS sequence"/>
</dbReference>
<proteinExistence type="predicted"/>
<dbReference type="VEuPathDB" id="FungiDB:MELLADRAFT_108216"/>